<dbReference type="Proteomes" id="UP000230906">
    <property type="component" value="Unassembled WGS sequence"/>
</dbReference>
<dbReference type="AlphaFoldDB" id="A0A2H0RGC5"/>
<feature type="domain" description="Carbohydrate kinase PfkB" evidence="3">
    <location>
        <begin position="40"/>
        <end position="308"/>
    </location>
</feature>
<dbReference type="Gene3D" id="3.40.1190.20">
    <property type="match status" value="1"/>
</dbReference>
<dbReference type="Pfam" id="PF00294">
    <property type="entry name" value="PfkB"/>
    <property type="match status" value="1"/>
</dbReference>
<dbReference type="GO" id="GO:0016301">
    <property type="term" value="F:kinase activity"/>
    <property type="evidence" value="ECO:0007669"/>
    <property type="project" value="UniProtKB-KW"/>
</dbReference>
<dbReference type="PANTHER" id="PTHR10584">
    <property type="entry name" value="SUGAR KINASE"/>
    <property type="match status" value="1"/>
</dbReference>
<dbReference type="EMBL" id="PCYJ01000021">
    <property type="protein sequence ID" value="PIR45436.1"/>
    <property type="molecule type" value="Genomic_DNA"/>
</dbReference>
<evidence type="ECO:0000256" key="2">
    <source>
        <dbReference type="ARBA" id="ARBA00022777"/>
    </source>
</evidence>
<evidence type="ECO:0000256" key="1">
    <source>
        <dbReference type="ARBA" id="ARBA00022679"/>
    </source>
</evidence>
<gene>
    <name evidence="4" type="ORF">COV09_01355</name>
</gene>
<dbReference type="PANTHER" id="PTHR10584:SF166">
    <property type="entry name" value="RIBOKINASE"/>
    <property type="match status" value="1"/>
</dbReference>
<dbReference type="GO" id="GO:0006796">
    <property type="term" value="P:phosphate-containing compound metabolic process"/>
    <property type="evidence" value="ECO:0007669"/>
    <property type="project" value="UniProtKB-ARBA"/>
</dbReference>
<keyword evidence="1" id="KW-0808">Transferase</keyword>
<sequence>MKSYDFIAVGDIVTDAFIRLKDAKVNCDINNDNCTITMRFGDKIPYEQVVEVKAVGNAANASVSAARLGLDSALVTDLGDDQHGADIVNKLREEKVGTDFVTVHPGKTSNYHYVLWYEDDRTILVKHEDFDYRWPTMPAAPAWLYFSSLSENSLAYHQALADYVKANPEVKLAFQPGTFQIKLGAKKLKNIYEVSEIVFMNTEEARRVLETKETKIEKLLSGLRQLGPKMAVVTDGKAGAYLSTGKGNWFMPPYPDPKPPLDRTGAGDAFASAFTAALALGETPETALAWAPINSMSVVQYVGAQEGLLTRSQLLDHLAKAPANYQPKKL</sequence>
<evidence type="ECO:0000313" key="4">
    <source>
        <dbReference type="EMBL" id="PIR45436.1"/>
    </source>
</evidence>
<name>A0A2H0RGC5_9BACT</name>
<protein>
    <recommendedName>
        <fullName evidence="3">Carbohydrate kinase PfkB domain-containing protein</fullName>
    </recommendedName>
</protein>
<reference evidence="4 5" key="1">
    <citation type="submission" date="2017-09" db="EMBL/GenBank/DDBJ databases">
        <title>Depth-based differentiation of microbial function through sediment-hosted aquifers and enrichment of novel symbionts in the deep terrestrial subsurface.</title>
        <authorList>
            <person name="Probst A.J."/>
            <person name="Ladd B."/>
            <person name="Jarett J.K."/>
            <person name="Geller-Mcgrath D.E."/>
            <person name="Sieber C.M."/>
            <person name="Emerson J.B."/>
            <person name="Anantharaman K."/>
            <person name="Thomas B.C."/>
            <person name="Malmstrom R."/>
            <person name="Stieglmeier M."/>
            <person name="Klingl A."/>
            <person name="Woyke T."/>
            <person name="Ryan C.M."/>
            <person name="Banfield J.F."/>
        </authorList>
    </citation>
    <scope>NUCLEOTIDE SEQUENCE [LARGE SCALE GENOMIC DNA]</scope>
    <source>
        <strain evidence="4">CG10_big_fil_rev_8_21_14_0_10_50_13</strain>
    </source>
</reference>
<dbReference type="InterPro" id="IPR002139">
    <property type="entry name" value="Ribo/fructo_kinase"/>
</dbReference>
<proteinExistence type="predicted"/>
<dbReference type="SUPFAM" id="SSF53613">
    <property type="entry name" value="Ribokinase-like"/>
    <property type="match status" value="1"/>
</dbReference>
<organism evidence="4 5">
    <name type="scientific">Candidatus Vogelbacteria bacterium CG10_big_fil_rev_8_21_14_0_10_50_13</name>
    <dbReference type="NCBI Taxonomy" id="1975044"/>
    <lineage>
        <taxon>Bacteria</taxon>
        <taxon>Candidatus Vogeliibacteriota</taxon>
    </lineage>
</organism>
<evidence type="ECO:0000313" key="5">
    <source>
        <dbReference type="Proteomes" id="UP000230906"/>
    </source>
</evidence>
<dbReference type="InterPro" id="IPR011611">
    <property type="entry name" value="PfkB_dom"/>
</dbReference>
<comment type="caution">
    <text evidence="4">The sequence shown here is derived from an EMBL/GenBank/DDBJ whole genome shotgun (WGS) entry which is preliminary data.</text>
</comment>
<accession>A0A2H0RGC5</accession>
<dbReference type="PRINTS" id="PR00990">
    <property type="entry name" value="RIBOKINASE"/>
</dbReference>
<keyword evidence="2" id="KW-0418">Kinase</keyword>
<evidence type="ECO:0000259" key="3">
    <source>
        <dbReference type="Pfam" id="PF00294"/>
    </source>
</evidence>
<dbReference type="InterPro" id="IPR029056">
    <property type="entry name" value="Ribokinase-like"/>
</dbReference>